<keyword evidence="2" id="KW-1185">Reference proteome</keyword>
<reference evidence="2" key="1">
    <citation type="submission" date="2018-03" db="EMBL/GenBank/DDBJ databases">
        <authorList>
            <person name="Blom J."/>
        </authorList>
    </citation>
    <scope>NUCLEOTIDE SEQUENCE [LARGE SCALE GENOMIC DNA]</scope>
    <source>
        <strain evidence="2">KPC-SM-21</strain>
    </source>
</reference>
<gene>
    <name evidence="1" type="ORF">KPC_3118</name>
</gene>
<dbReference type="SUPFAM" id="SSF160631">
    <property type="entry name" value="SMI1/KNR4-like"/>
    <property type="match status" value="1"/>
</dbReference>
<evidence type="ECO:0000313" key="2">
    <source>
        <dbReference type="Proteomes" id="UP000245974"/>
    </source>
</evidence>
<dbReference type="Proteomes" id="UP000245974">
    <property type="component" value="Unassembled WGS sequence"/>
</dbReference>
<name>A0A2U3N2M4_9GAMM</name>
<dbReference type="RefSeq" id="WP_121975352.1">
    <property type="nucleotide sequence ID" value="NZ_OOGT01000193.1"/>
</dbReference>
<proteinExistence type="predicted"/>
<dbReference type="OrthoDB" id="6027566at2"/>
<protein>
    <recommendedName>
        <fullName evidence="3">SMI1/KNR4 family protein</fullName>
    </recommendedName>
</protein>
<sequence length="201" mass="23339">MNLEQSVQKLNLVFMPYELKAFTHPVSTPEEISELQRVSKHALPPELLRFYKEIGGVGYEDIGCHDTGMSIRLLPVSILIPALQETHKLMHLHSLGIIDWLRYQLGNSWSKLDRQTPELLDINQRYIGLGMRQFDHDFARHIFIDEHGKFGIIDFHSEDYKSLWRNFLSHMLEDSTANMTLEQALTELLENNTVSHSHVTM</sequence>
<evidence type="ECO:0000313" key="1">
    <source>
        <dbReference type="EMBL" id="SPL71940.1"/>
    </source>
</evidence>
<dbReference type="InterPro" id="IPR037883">
    <property type="entry name" value="Knr4/Smi1-like_sf"/>
</dbReference>
<evidence type="ECO:0008006" key="3">
    <source>
        <dbReference type="Google" id="ProtNLM"/>
    </source>
</evidence>
<accession>A0A2U3N2M4</accession>
<dbReference type="EMBL" id="OOGT01000193">
    <property type="protein sequence ID" value="SPL71940.1"/>
    <property type="molecule type" value="Genomic_DNA"/>
</dbReference>
<organism evidence="1 2">
    <name type="scientific">Acinetobacter stercoris</name>
    <dbReference type="NCBI Taxonomy" id="2126983"/>
    <lineage>
        <taxon>Bacteria</taxon>
        <taxon>Pseudomonadati</taxon>
        <taxon>Pseudomonadota</taxon>
        <taxon>Gammaproteobacteria</taxon>
        <taxon>Moraxellales</taxon>
        <taxon>Moraxellaceae</taxon>
        <taxon>Acinetobacter</taxon>
    </lineage>
</organism>
<dbReference type="InParanoid" id="A0A2U3N2M4"/>
<dbReference type="AlphaFoldDB" id="A0A2U3N2M4"/>